<protein>
    <submittedName>
        <fullName evidence="2">Uncharacterized protein</fullName>
    </submittedName>
</protein>
<feature type="transmembrane region" description="Helical" evidence="1">
    <location>
        <begin position="88"/>
        <end position="111"/>
    </location>
</feature>
<accession>A0A2R8BIG7</accession>
<organism evidence="2 3">
    <name type="scientific">Ascidiaceihabitans donghaensis</name>
    <dbReference type="NCBI Taxonomy" id="1510460"/>
    <lineage>
        <taxon>Bacteria</taxon>
        <taxon>Pseudomonadati</taxon>
        <taxon>Pseudomonadota</taxon>
        <taxon>Alphaproteobacteria</taxon>
        <taxon>Rhodobacterales</taxon>
        <taxon>Paracoccaceae</taxon>
        <taxon>Ascidiaceihabitans</taxon>
    </lineage>
</organism>
<reference evidence="2 3" key="1">
    <citation type="submission" date="2018-03" db="EMBL/GenBank/DDBJ databases">
        <authorList>
            <person name="Keele B.F."/>
        </authorList>
    </citation>
    <scope>NUCLEOTIDE SEQUENCE [LARGE SCALE GENOMIC DNA]</scope>
    <source>
        <strain evidence="2 3">CECT 8599</strain>
    </source>
</reference>
<keyword evidence="3" id="KW-1185">Reference proteome</keyword>
<proteinExistence type="predicted"/>
<sequence>MTLNAQFTDEQLTAYLDGEAADDLCAAIDVALETDETLGDRLVGLDIPMAELDAAFAGLLADAPAMPPLDAPSQTPDVPEPANLNRGIGWFGGMGLFGTGIAAGVAMMLFVGTGTTPEPAAPGWKAVVASYQSLYTQQTVAGWTPTPEQAQTQLANVSQLVGADLTGLPAIEGLTFKRAQILGFNGKPLVQIAFARADGTPVALCIIAAKSKEAKAMQAETLGGMAAASWNLDGRAYLLIGGDAQAATQSEADAFEAWAATVADI</sequence>
<keyword evidence="1" id="KW-1133">Transmembrane helix</keyword>
<evidence type="ECO:0000313" key="3">
    <source>
        <dbReference type="Proteomes" id="UP000244880"/>
    </source>
</evidence>
<evidence type="ECO:0000256" key="1">
    <source>
        <dbReference type="SAM" id="Phobius"/>
    </source>
</evidence>
<evidence type="ECO:0000313" key="2">
    <source>
        <dbReference type="EMBL" id="SPH22821.1"/>
    </source>
</evidence>
<dbReference type="AlphaFoldDB" id="A0A2R8BIG7"/>
<dbReference type="RefSeq" id="WP_108829723.1">
    <property type="nucleotide sequence ID" value="NZ_OMOR01000001.1"/>
</dbReference>
<keyword evidence="1" id="KW-0812">Transmembrane</keyword>
<dbReference type="EMBL" id="OMOR01000001">
    <property type="protein sequence ID" value="SPH22821.1"/>
    <property type="molecule type" value="Genomic_DNA"/>
</dbReference>
<keyword evidence="1" id="KW-0472">Membrane</keyword>
<gene>
    <name evidence="2" type="ORF">ASD8599_03568</name>
</gene>
<dbReference type="Proteomes" id="UP000244880">
    <property type="component" value="Unassembled WGS sequence"/>
</dbReference>
<dbReference type="OrthoDB" id="7006010at2"/>
<name>A0A2R8BIG7_9RHOB</name>